<feature type="region of interest" description="Disordered" evidence="3">
    <location>
        <begin position="337"/>
        <end position="364"/>
    </location>
</feature>
<evidence type="ECO:0000256" key="2">
    <source>
        <dbReference type="ARBA" id="ARBA00022801"/>
    </source>
</evidence>
<dbReference type="GO" id="GO:0016504">
    <property type="term" value="F:peptidase activator activity"/>
    <property type="evidence" value="ECO:0007669"/>
    <property type="project" value="InterPro"/>
</dbReference>
<feature type="region of interest" description="Disordered" evidence="3">
    <location>
        <begin position="385"/>
        <end position="430"/>
    </location>
</feature>
<evidence type="ECO:0000259" key="4">
    <source>
        <dbReference type="Pfam" id="PF11919"/>
    </source>
</evidence>
<evidence type="ECO:0000313" key="6">
    <source>
        <dbReference type="WBParaSite" id="SMTH1_78600.1"/>
    </source>
</evidence>
<evidence type="ECO:0000313" key="5">
    <source>
        <dbReference type="Proteomes" id="UP000050791"/>
    </source>
</evidence>
<organism evidence="5 6">
    <name type="scientific">Schistosoma mattheei</name>
    <dbReference type="NCBI Taxonomy" id="31246"/>
    <lineage>
        <taxon>Eukaryota</taxon>
        <taxon>Metazoa</taxon>
        <taxon>Spiralia</taxon>
        <taxon>Lophotrochozoa</taxon>
        <taxon>Platyhelminthes</taxon>
        <taxon>Trematoda</taxon>
        <taxon>Digenea</taxon>
        <taxon>Strigeidida</taxon>
        <taxon>Schistosomatoidea</taxon>
        <taxon>Schistosomatidae</taxon>
        <taxon>Schistosoma</taxon>
    </lineage>
</organism>
<dbReference type="PANTHER" id="PTHR32170:SF3">
    <property type="entry name" value="PROTEASOME ACTIVATOR COMPLEX SUBUNIT 4"/>
    <property type="match status" value="1"/>
</dbReference>
<comment type="similarity">
    <text evidence="1">Belongs to the DNase II family.</text>
</comment>
<evidence type="ECO:0000256" key="3">
    <source>
        <dbReference type="SAM" id="MobiDB-lite"/>
    </source>
</evidence>
<accession>A0AA85BTL6</accession>
<reference evidence="6" key="1">
    <citation type="submission" date="2023-11" db="UniProtKB">
        <authorList>
            <consortium name="WormBaseParasite"/>
        </authorList>
    </citation>
    <scope>IDENTIFICATION</scope>
</reference>
<keyword evidence="2" id="KW-0378">Hydrolase</keyword>
<dbReference type="Pfam" id="PF11919">
    <property type="entry name" value="PSME4_C"/>
    <property type="match status" value="1"/>
</dbReference>
<dbReference type="GO" id="GO:0005829">
    <property type="term" value="C:cytosol"/>
    <property type="evidence" value="ECO:0007669"/>
    <property type="project" value="TreeGrafter"/>
</dbReference>
<dbReference type="Pfam" id="PF03265">
    <property type="entry name" value="DNase_II"/>
    <property type="match status" value="1"/>
</dbReference>
<dbReference type="InterPro" id="IPR004947">
    <property type="entry name" value="DNase_II"/>
</dbReference>
<protein>
    <recommendedName>
        <fullName evidence="4">Proteasome activator complex subunit 4 C-terminal domain-containing protein</fullName>
    </recommendedName>
</protein>
<dbReference type="InterPro" id="IPR035309">
    <property type="entry name" value="PSME4"/>
</dbReference>
<name>A0AA85BTL6_9TREM</name>
<dbReference type="GO" id="GO:0005634">
    <property type="term" value="C:nucleus"/>
    <property type="evidence" value="ECO:0007669"/>
    <property type="project" value="TreeGrafter"/>
</dbReference>
<dbReference type="SUPFAM" id="SSF48371">
    <property type="entry name" value="ARM repeat"/>
    <property type="match status" value="1"/>
</dbReference>
<dbReference type="GO" id="GO:0010499">
    <property type="term" value="P:proteasomal ubiquitin-independent protein catabolic process"/>
    <property type="evidence" value="ECO:0007669"/>
    <property type="project" value="TreeGrafter"/>
</dbReference>
<proteinExistence type="inferred from homology"/>
<sequence>MREWIDDAWQANFHLIQLPKTEFVKLQQITVLCSKFFPKSSIEEIWLEFRHHICSDILTGAPIRYLGHFLIYTPFYPKYFDEISRVWLTDIFDLWYMHPELGNFREIIRILCYVSRIGRGRIDWEPHMERIFTGLSRAITLNKKPVHGELLKIEDIEFYAELIMNTIGPDRSDCQSSALYRLEQLLKSVESFYHPSSSQIEAGKLLSCFILKFLRCLISRLRDELFPPVEALDLGYTPPEFYLSVEQVDQIVDLFTPICLDYFLYSKSDAVVNTTVKIIPLLCKLRPCRVMPCLLNNLESGLTKLEMPLRFTRPLHALTYSIQSLIYVRFPLYPRGPSSSSSVYSVNEDPDKLEDGIDDEYYDNDDIDAEIGDKEMKEGNEDEIVYDDDEGEEDDSLTSSSSSSSSDVDNDKCNDTLKYHKPNNHSSNRFVNDTTERLTMKKRIFQKSSYKPAYTHVSPSVRQSHLKAFTYLSGRAELNRVLQLLSHGLDINYTDRLNYSVSCLSRIFLSTPIWDFSTMQFTNNNNINPNLITTERIISESNDVEDTVFMIYERILSYLSILNDDSTNSVNLQSISHLSNKMYRPQTGPPNGHPRSYIDTCQMSRLTGLCVALGLSTSSNSQLRCRLIRLLVDRIFSCQWSPDTSRLIGYQAYWLTIDSSYNDNNNNIGPSIYALKLIWSKFMAIVNEIENDGSYIYHYRAEPRLLSLLYILPGFICALPPESLIDPTIYKEFIEPLIILLGKLCYLSTGCLVKPDWSHFTSRNNINLEYNKLVTACPALSEASASFLAMLLHRLTSYSIDFRRFNLLDNIVGVDEQQQLNKVDAYISSPWWSPFVNLKSIVNYCYNHKNQKQHSFWFKPTKMTTSLARQLVKSFLHPIMNELERIHENLTSLLHTTTTNDHNTVNGINYIEQRNRFTSLTIWMNHLMNGLSDALAPRTKNLSVNEIRIGQHFMPWHGLSNLIDPHEVYNVISIDDFQSSSVSDWDISYFYMSSKNDIGEELRDAALKIGLKLLDVISQLMKEADDNLISCHDRTSGDEIVDNVCDNSTGSFGDIGVSEKLNDCNSTTKSIWLLFNNVQVYNLVEFTHQALFNLPMEEHRPYLLQIIRGPRGLLSIDLGARNCLHLPDQELSRQNDSEKLCIPSINSLTGTFCSTASSSSLLNQSEFNENLKMYSGCTIITYIARIHHRFSILMLNHLRKHLMLTVRNSTGKLISRSIACSTIIQPSLEIMKFTDILSVLATSPRRSDIRQLANFFLNAQLIKFVPSIGTRVVESLVNRLNNIASDIKFLMSSPDSSSSSPVLSLSSIGSLEGKQKLIHHRRMSTIIALKQIYARHHWNREYDELFRLNPLLFVQFCTSLIKQLINYQEEKSIWFKNFEKTSNHNGDLVNKPYHHHQQRHQQQQQHQLKQLQTNCDHLEHLIKQILHSFKELPIDCNIYLSFHCENSQIPSTSWLNKVYSEISSCLNAFQYPFDMKTLNNSNNIMNILFHNRGTAAALFNRNISDYIIRINSNNYQQLNSLVNGSTNSESTTTDKNANNYNDGSSTSWSLTVTLLEILRYPVSPPFVPVWRLDNCSIHPPILSPPSLKFIQIALKLMIGEQTEVAFTACRCISELIFSLIGLYRIPSRKCIYPIQICQEKMITNTTDLSILPNHHPNVNSPMIAGPRPDNLWLLFNENAKILQSDKAYAFHHHVVSINCGFVYYPTHLYIYDPHVILPYPTFDKNGQLIAEKPLNQTNLTTTMTVSNDNSNNIASSKQPSWLSHFIINDDENDNRQQTACLLAKKLCSPLSETREFWTSLAKQLLYMHRSHFDKQGYYTFITHYLIRSCLLAFGPKNMLEHLEYFMKTLLITLPNSKLPLDGKAEFIGFYWIQVVLSDIVNISSLWSRQWKYYFWGCFIPRILCWSEICALSVSVNDLAQSVDEKLHPAVRHVQWTMPIYAGRFAGGRDDDDDITADCKTHSEDVNSNRNHCDKTLLSNTVKQSLAGGPFHRIHFMYDYIINCATINYNSDVHCLHPLWDWAIQGLIDSNRNGNNNNNDSQMNPSSFCQHTINKDHGITSIEDTCPSCILIQHLPLVHRRVFYERLCYKFVFSLGWLGIPLYRRLLSYQQCYSTMNNSTLWYSQACNNSVWLRDLSASNAVYRVLPINNLIYHNNKNNLNLIRYKLKQTELICLSNQLSIKDALNYQLFIRNLFKIDDPLELLGGEFLFKSFLPLLVRDTLNVLRLKRKKLSESSLMLSVAPPEQINSNIIQEIYKNMNTIEVTTDNNNHDDDNNNSNNVVLNNYRLAEIIVLSNRLYCLFSCLRLLLNYSCPTFIPSSLLLSSSSIVIINDENFIQMNQYQYAFLSRTSICCLLAPIVADMCSMGNSYDYFTTALNMKIFYHNSYLSKKQNYTKIDDDMNDGLICAISSYLIYLSALPLSGQGQSDISNILSFIENFLKYFLQHVSWRTRAIGLLLLRNLVVFNLAAFHAPECNLSAENVTTTSTALDNSVNKRLRIGVIKYDKKWISQLMRQINRPLPNQSVMHINHSNDSTNTQPTNFSNNNNHNEYSIALRDRYASILALCSFVHGNPHNTPNYLPPIIAKLADHLHDSQSIKKVISSTLSSYSRTHQEAFLLIGGSYEYESRQREDIFSTIFLALLSLDDDLFSLQMRAFAFDYTDTGFWIIHSIPKLSYTNLSYVYPTTGYTYGQHFLCVTLEKKYLESLITQFALARPLFQGAYISSSVKSEFPDLAKLLQNQKVFTVTLSRVIEMQTAKSSFQLNHFSKSSDFGKDLYADFTWQHDGSIPSACHRQYSVKNIKSIYIGATETTIQNAQDHAKWAVTVSSKKPTEDIGNWICLGDINRQPHQFERGGGTMCIKDQKLWQSFYDLVQRVEECSRTDYTFVTTPLFKRLWTLIEIMQFFMHKPIHL</sequence>
<dbReference type="Proteomes" id="UP000050791">
    <property type="component" value="Unassembled WGS sequence"/>
</dbReference>
<dbReference type="InterPro" id="IPR016024">
    <property type="entry name" value="ARM-type_fold"/>
</dbReference>
<dbReference type="WBParaSite" id="SMTH1_78600.1">
    <property type="protein sequence ID" value="SMTH1_78600.1"/>
    <property type="gene ID" value="SMTH1_78600"/>
</dbReference>
<feature type="compositionally biased region" description="Acidic residues" evidence="3">
    <location>
        <begin position="385"/>
        <end position="396"/>
    </location>
</feature>
<dbReference type="InterPro" id="IPR021843">
    <property type="entry name" value="PSME4_C"/>
</dbReference>
<dbReference type="CDD" id="cd09121">
    <property type="entry name" value="PLDc_DNaseII_2"/>
    <property type="match status" value="1"/>
</dbReference>
<dbReference type="GO" id="GO:0070628">
    <property type="term" value="F:proteasome binding"/>
    <property type="evidence" value="ECO:0007669"/>
    <property type="project" value="InterPro"/>
</dbReference>
<feature type="compositionally biased region" description="Low complexity" evidence="3">
    <location>
        <begin position="397"/>
        <end position="407"/>
    </location>
</feature>
<dbReference type="PANTHER" id="PTHR32170">
    <property type="entry name" value="PROTEASOME ACTIVATOR COMPLEX SUBUNIT 4"/>
    <property type="match status" value="1"/>
</dbReference>
<feature type="domain" description="Proteasome activator complex subunit 4 C-terminal" evidence="4">
    <location>
        <begin position="2556"/>
        <end position="2614"/>
    </location>
</feature>
<evidence type="ECO:0000256" key="1">
    <source>
        <dbReference type="ARBA" id="ARBA00007527"/>
    </source>
</evidence>
<feature type="compositionally biased region" description="Basic and acidic residues" evidence="3">
    <location>
        <begin position="409"/>
        <end position="418"/>
    </location>
</feature>
<dbReference type="GO" id="GO:0004531">
    <property type="term" value="F:deoxyribonuclease II activity"/>
    <property type="evidence" value="ECO:0007669"/>
    <property type="project" value="InterPro"/>
</dbReference>